<name>A0A1V5ZMJ9_9BACT</name>
<accession>A0A1V5ZMJ9</accession>
<sequence length="74" mass="8856">MAFKLLTEEEILQLSEEELHNYLNGLKIYQEEVKRKLAEKKEILNKLMNEDLTFDKSIMSDRNKILVEDLKNML</sequence>
<dbReference type="Proteomes" id="UP000485621">
    <property type="component" value="Unassembled WGS sequence"/>
</dbReference>
<feature type="coiled-coil region" evidence="1">
    <location>
        <begin position="12"/>
        <end position="50"/>
    </location>
</feature>
<protein>
    <submittedName>
        <fullName evidence="2">Uncharacterized protein</fullName>
    </submittedName>
</protein>
<gene>
    <name evidence="2" type="ORF">BWY04_00850</name>
</gene>
<organism evidence="2">
    <name type="scientific">candidate division CPR1 bacterium ADurb.Bin160</name>
    <dbReference type="NCBI Taxonomy" id="1852826"/>
    <lineage>
        <taxon>Bacteria</taxon>
        <taxon>candidate division CPR1</taxon>
    </lineage>
</organism>
<evidence type="ECO:0000313" key="2">
    <source>
        <dbReference type="EMBL" id="OQB41429.1"/>
    </source>
</evidence>
<dbReference type="AlphaFoldDB" id="A0A1V5ZMJ9"/>
<reference evidence="2" key="1">
    <citation type="submission" date="2017-02" db="EMBL/GenBank/DDBJ databases">
        <title>Delving into the versatile metabolic prowess of the omnipresent phylum Bacteroidetes.</title>
        <authorList>
            <person name="Nobu M.K."/>
            <person name="Mei R."/>
            <person name="Narihiro T."/>
            <person name="Kuroda K."/>
            <person name="Liu W.-T."/>
        </authorList>
    </citation>
    <scope>NUCLEOTIDE SEQUENCE</scope>
    <source>
        <strain evidence="2">ADurb.Bin160</strain>
    </source>
</reference>
<comment type="caution">
    <text evidence="2">The sequence shown here is derived from an EMBL/GenBank/DDBJ whole genome shotgun (WGS) entry which is preliminary data.</text>
</comment>
<keyword evidence="1" id="KW-0175">Coiled coil</keyword>
<proteinExistence type="predicted"/>
<evidence type="ECO:0000256" key="1">
    <source>
        <dbReference type="SAM" id="Coils"/>
    </source>
</evidence>
<dbReference type="EMBL" id="MWDB01000017">
    <property type="protein sequence ID" value="OQB41429.1"/>
    <property type="molecule type" value="Genomic_DNA"/>
</dbReference>